<dbReference type="PANTHER" id="PTHR14659">
    <property type="entry name" value="ALPHA- AND GAMMA-ADAPTIN-BINDING PROTEIN P34"/>
    <property type="match status" value="1"/>
</dbReference>
<dbReference type="InterPro" id="IPR027417">
    <property type="entry name" value="P-loop_NTPase"/>
</dbReference>
<feature type="region of interest" description="Disordered" evidence="1">
    <location>
        <begin position="263"/>
        <end position="353"/>
    </location>
</feature>
<dbReference type="EMBL" id="BTGU01000002">
    <property type="protein sequence ID" value="GMN28382.1"/>
    <property type="molecule type" value="Genomic_DNA"/>
</dbReference>
<feature type="compositionally biased region" description="Polar residues" evidence="1">
    <location>
        <begin position="306"/>
        <end position="319"/>
    </location>
</feature>
<accession>A0AA87Z458</accession>
<dbReference type="PANTHER" id="PTHR14659:SF1">
    <property type="entry name" value="ALPHA- AND GAMMA-ADAPTIN-BINDING PROTEIN P34"/>
    <property type="match status" value="1"/>
</dbReference>
<protein>
    <submittedName>
        <fullName evidence="2">Uncharacterized protein</fullName>
    </submittedName>
</protein>
<evidence type="ECO:0000256" key="1">
    <source>
        <dbReference type="SAM" id="MobiDB-lite"/>
    </source>
</evidence>
<name>A0AA87Z458_FICCA</name>
<feature type="compositionally biased region" description="Acidic residues" evidence="1">
    <location>
        <begin position="277"/>
        <end position="289"/>
    </location>
</feature>
<dbReference type="AlphaFoldDB" id="A0AA87Z458"/>
<sequence length="433" mass="48141">MQQEKDGDHDPDKSLEKRPGIIFVGSPNVGKRTLLSRLISIDFDDTSDSTSQEILLGWTIDTKYYTADVSVCIAHFNDGFSITTLPTYTQLVALVMIFDMNDNSLHMPPEGFVLVNFKLRYSVQPSSLVALRDWVSRNDLQRFEILLCIGNKVDLVPGHPVHSEYTRHLLKVEDSFADSHLEFVDYGISQTEGSSLLGDDEPSLEIRRSCLEWCAEHNIEFIESCACNPDFDKCLSANGDSQGVERLLGALSAHMWPGMILKSGDKITKPSLPEREDLSEEESDYELEYEILSAGSAEPWDDTDNRWVSASGTSSTSNAEGLVSQGNPNSNGNLENGNKRNGMEAQPSTSMAALHDESDEGVVPYVEERNQGTKLDGSSHFDFEELEQLMSEIGNVRESLRLMPDFQRREMAANLALKMAAMFGGDSEDEDEA</sequence>
<evidence type="ECO:0000313" key="3">
    <source>
        <dbReference type="Proteomes" id="UP001187192"/>
    </source>
</evidence>
<organism evidence="2 3">
    <name type="scientific">Ficus carica</name>
    <name type="common">Common fig</name>
    <dbReference type="NCBI Taxonomy" id="3494"/>
    <lineage>
        <taxon>Eukaryota</taxon>
        <taxon>Viridiplantae</taxon>
        <taxon>Streptophyta</taxon>
        <taxon>Embryophyta</taxon>
        <taxon>Tracheophyta</taxon>
        <taxon>Spermatophyta</taxon>
        <taxon>Magnoliopsida</taxon>
        <taxon>eudicotyledons</taxon>
        <taxon>Gunneridae</taxon>
        <taxon>Pentapetalae</taxon>
        <taxon>rosids</taxon>
        <taxon>fabids</taxon>
        <taxon>Rosales</taxon>
        <taxon>Moraceae</taxon>
        <taxon>Ficeae</taxon>
        <taxon>Ficus</taxon>
    </lineage>
</organism>
<comment type="caution">
    <text evidence="2">The sequence shown here is derived from an EMBL/GenBank/DDBJ whole genome shotgun (WGS) entry which is preliminary data.</text>
</comment>
<feature type="compositionally biased region" description="Basic and acidic residues" evidence="1">
    <location>
        <begin position="263"/>
        <end position="276"/>
    </location>
</feature>
<keyword evidence="3" id="KW-1185">Reference proteome</keyword>
<reference evidence="2" key="1">
    <citation type="submission" date="2023-07" db="EMBL/GenBank/DDBJ databases">
        <title>draft genome sequence of fig (Ficus carica).</title>
        <authorList>
            <person name="Takahashi T."/>
            <person name="Nishimura K."/>
        </authorList>
    </citation>
    <scope>NUCLEOTIDE SEQUENCE</scope>
</reference>
<evidence type="ECO:0000313" key="2">
    <source>
        <dbReference type="EMBL" id="GMN28382.1"/>
    </source>
</evidence>
<dbReference type="Pfam" id="PF10199">
    <property type="entry name" value="Adaptin_binding"/>
    <property type="match status" value="1"/>
</dbReference>
<dbReference type="SUPFAM" id="SSF52540">
    <property type="entry name" value="P-loop containing nucleoside triphosphate hydrolases"/>
    <property type="match status" value="1"/>
</dbReference>
<proteinExistence type="predicted"/>
<dbReference type="Gene3D" id="3.40.50.300">
    <property type="entry name" value="P-loop containing nucleotide triphosphate hydrolases"/>
    <property type="match status" value="1"/>
</dbReference>
<dbReference type="InterPro" id="IPR019341">
    <property type="entry name" value="Alpha/Gamma-adaptin-bd_p34"/>
</dbReference>
<gene>
    <name evidence="2" type="ORF">TIFTF001_002023</name>
</gene>
<feature type="compositionally biased region" description="Low complexity" evidence="1">
    <location>
        <begin position="326"/>
        <end position="336"/>
    </location>
</feature>
<dbReference type="Proteomes" id="UP001187192">
    <property type="component" value="Unassembled WGS sequence"/>
</dbReference>